<sequence length="244" mass="25425">MSVTLATMADALIEFILSLLRDPDAAAEFDADPGGAMSSRGLTNVRYDDVCAVAPVVVDRAAVVPRPDPAPAPAPQPSPDPVINEIRSIVNNFAWIDDRDTIVDQSVNQNIWAEGDVTQNFDQAAIVASGDDAIAAGDDVDIDQSRDDSTTITAGGDANVGNETTSNTTNGSYNESTDASTTTDASNTTIAVGSGNDSSTNTTATDSFDSSTTTYLESTSDMDSTIVYDSTDTLIADTTADDQF</sequence>
<comment type="caution">
    <text evidence="2">The sequence shown here is derived from an EMBL/GenBank/DDBJ whole genome shotgun (WGS) entry which is preliminary data.</text>
</comment>
<evidence type="ECO:0000313" key="2">
    <source>
        <dbReference type="EMBL" id="KAA9135506.1"/>
    </source>
</evidence>
<reference evidence="3" key="1">
    <citation type="submission" date="2019-09" db="EMBL/GenBank/DDBJ databases">
        <title>Mumia zhuanghuii sp. nov. isolated from the intestinal contents of plateau pika (Ochotona curzoniae) in the Qinghai-Tibet plateau of China.</title>
        <authorList>
            <person name="Tian Z."/>
        </authorList>
    </citation>
    <scope>NUCLEOTIDE SEQUENCE [LARGE SCALE GENOMIC DNA]</scope>
    <source>
        <strain evidence="3">L-033</strain>
    </source>
</reference>
<dbReference type="EMBL" id="VYUY01000005">
    <property type="protein sequence ID" value="KAA9135506.1"/>
    <property type="molecule type" value="Genomic_DNA"/>
</dbReference>
<name>A0A5N0TNM5_9MICO</name>
<keyword evidence="3" id="KW-1185">Reference proteome</keyword>
<feature type="region of interest" description="Disordered" evidence="1">
    <location>
        <begin position="139"/>
        <end position="215"/>
    </location>
</feature>
<dbReference type="RefSeq" id="WP_150892045.1">
    <property type="nucleotide sequence ID" value="NZ_VYUY01000005.1"/>
</dbReference>
<organism evidence="2 3">
    <name type="scientific">Microbacterium caowuchunii</name>
    <dbReference type="NCBI Taxonomy" id="2614638"/>
    <lineage>
        <taxon>Bacteria</taxon>
        <taxon>Bacillati</taxon>
        <taxon>Actinomycetota</taxon>
        <taxon>Actinomycetes</taxon>
        <taxon>Micrococcales</taxon>
        <taxon>Microbacteriaceae</taxon>
        <taxon>Microbacterium</taxon>
    </lineage>
</organism>
<dbReference type="InterPro" id="IPR049709">
    <property type="entry name" value="IniB-like_N"/>
</dbReference>
<proteinExistence type="predicted"/>
<dbReference type="AlphaFoldDB" id="A0A5N0TNM5"/>
<protein>
    <submittedName>
        <fullName evidence="2">Uncharacterized protein</fullName>
    </submittedName>
</protein>
<accession>A0A5N0TNM5</accession>
<evidence type="ECO:0000256" key="1">
    <source>
        <dbReference type="SAM" id="MobiDB-lite"/>
    </source>
</evidence>
<dbReference type="NCBIfam" id="NF038175">
    <property type="entry name" value="IniB_NTERM"/>
    <property type="match status" value="1"/>
</dbReference>
<gene>
    <name evidence="2" type="ORF">F6B40_03040</name>
</gene>
<feature type="compositionally biased region" description="Low complexity" evidence="1">
    <location>
        <begin position="159"/>
        <end position="214"/>
    </location>
</feature>
<evidence type="ECO:0000313" key="3">
    <source>
        <dbReference type="Proteomes" id="UP000326838"/>
    </source>
</evidence>
<dbReference type="Proteomes" id="UP000326838">
    <property type="component" value="Unassembled WGS sequence"/>
</dbReference>